<evidence type="ECO:0000313" key="1">
    <source>
        <dbReference type="EMBL" id="RDX69944.1"/>
    </source>
</evidence>
<keyword evidence="2" id="KW-1185">Reference proteome</keyword>
<dbReference type="PANTHER" id="PTHR47486">
    <property type="entry name" value="SIALYLTRANSFERASE-LIKE PROTEIN 1"/>
    <property type="match status" value="1"/>
</dbReference>
<dbReference type="EMBL" id="QJKJ01011903">
    <property type="protein sequence ID" value="RDX69944.1"/>
    <property type="molecule type" value="Genomic_DNA"/>
</dbReference>
<name>A0A371EVB1_MUCPR</name>
<feature type="non-terminal residue" evidence="1">
    <location>
        <position position="1"/>
    </location>
</feature>
<dbReference type="GO" id="GO:0009860">
    <property type="term" value="P:pollen tube growth"/>
    <property type="evidence" value="ECO:0007669"/>
    <property type="project" value="InterPro"/>
</dbReference>
<gene>
    <name evidence="1" type="primary">SIA1</name>
    <name evidence="1" type="ORF">CR513_50875</name>
</gene>
<comment type="caution">
    <text evidence="1">The sequence shown here is derived from an EMBL/GenBank/DDBJ whole genome shotgun (WGS) entry which is preliminary data.</text>
</comment>
<accession>A0A371EVB1</accession>
<dbReference type="GO" id="GO:0009846">
    <property type="term" value="P:pollen germination"/>
    <property type="evidence" value="ECO:0007669"/>
    <property type="project" value="InterPro"/>
</dbReference>
<dbReference type="PANTHER" id="PTHR47486:SF1">
    <property type="entry name" value="SIALYLTRANSFERASE-LIKE PROTEIN 1"/>
    <property type="match status" value="1"/>
</dbReference>
<sequence>MTIMSTKEYLDARLGGWVDYVLPRIEQLGTLRCTNKTLCEENINILLLAKPLLHPQQFRTCAIIGNYWRSFEDRIQGRNWW</sequence>
<evidence type="ECO:0000313" key="2">
    <source>
        <dbReference type="Proteomes" id="UP000257109"/>
    </source>
</evidence>
<dbReference type="InterPro" id="IPR044782">
    <property type="entry name" value="SIA1/STLP5"/>
</dbReference>
<reference evidence="1" key="1">
    <citation type="submission" date="2018-05" db="EMBL/GenBank/DDBJ databases">
        <title>Draft genome of Mucuna pruriens seed.</title>
        <authorList>
            <person name="Nnadi N.E."/>
            <person name="Vos R."/>
            <person name="Hasami M.H."/>
            <person name="Devisetty U.K."/>
            <person name="Aguiy J.C."/>
        </authorList>
    </citation>
    <scope>NUCLEOTIDE SEQUENCE [LARGE SCALE GENOMIC DNA]</scope>
    <source>
        <strain evidence="1">JCA_2017</strain>
    </source>
</reference>
<dbReference type="OrthoDB" id="10264956at2759"/>
<protein>
    <submittedName>
        <fullName evidence="1">Sialyltransferase-like protein 1</fullName>
    </submittedName>
</protein>
<organism evidence="1 2">
    <name type="scientific">Mucuna pruriens</name>
    <name type="common">Velvet bean</name>
    <name type="synonym">Dolichos pruriens</name>
    <dbReference type="NCBI Taxonomy" id="157652"/>
    <lineage>
        <taxon>Eukaryota</taxon>
        <taxon>Viridiplantae</taxon>
        <taxon>Streptophyta</taxon>
        <taxon>Embryophyta</taxon>
        <taxon>Tracheophyta</taxon>
        <taxon>Spermatophyta</taxon>
        <taxon>Magnoliopsida</taxon>
        <taxon>eudicotyledons</taxon>
        <taxon>Gunneridae</taxon>
        <taxon>Pentapetalae</taxon>
        <taxon>rosids</taxon>
        <taxon>fabids</taxon>
        <taxon>Fabales</taxon>
        <taxon>Fabaceae</taxon>
        <taxon>Papilionoideae</taxon>
        <taxon>50 kb inversion clade</taxon>
        <taxon>NPAAA clade</taxon>
        <taxon>indigoferoid/millettioid clade</taxon>
        <taxon>Phaseoleae</taxon>
        <taxon>Mucuna</taxon>
    </lineage>
</organism>
<dbReference type="GO" id="GO:0008373">
    <property type="term" value="F:sialyltransferase activity"/>
    <property type="evidence" value="ECO:0007669"/>
    <property type="project" value="InterPro"/>
</dbReference>
<dbReference type="STRING" id="157652.A0A371EVB1"/>
<dbReference type="Proteomes" id="UP000257109">
    <property type="component" value="Unassembled WGS sequence"/>
</dbReference>
<dbReference type="AlphaFoldDB" id="A0A371EVB1"/>
<proteinExistence type="predicted"/>